<comment type="caution">
    <text evidence="5">The sequence shown here is derived from an EMBL/GenBank/DDBJ whole genome shotgun (WGS) entry which is preliminary data.</text>
</comment>
<comment type="subcellular location">
    <subcellularLocation>
        <location evidence="1">Host cell</location>
    </subcellularLocation>
    <subcellularLocation>
        <location evidence="2">Secreted</location>
    </subcellularLocation>
</comment>
<feature type="domain" description="Crinkler effector protein N-terminal" evidence="4">
    <location>
        <begin position="4"/>
        <end position="112"/>
    </location>
</feature>
<accession>A0A8H3LKN1</accession>
<evidence type="ECO:0000256" key="1">
    <source>
        <dbReference type="ARBA" id="ARBA00004340"/>
    </source>
</evidence>
<keyword evidence="3" id="KW-0964">Secreted</keyword>
<protein>
    <recommendedName>
        <fullName evidence="4">Crinkler effector protein N-terminal domain-containing protein</fullName>
    </recommendedName>
</protein>
<evidence type="ECO:0000313" key="5">
    <source>
        <dbReference type="EMBL" id="GES87940.1"/>
    </source>
</evidence>
<evidence type="ECO:0000256" key="2">
    <source>
        <dbReference type="ARBA" id="ARBA00004613"/>
    </source>
</evidence>
<dbReference type="GO" id="GO:0043657">
    <property type="term" value="C:host cell"/>
    <property type="evidence" value="ECO:0007669"/>
    <property type="project" value="UniProtKB-SubCell"/>
</dbReference>
<reference evidence="5" key="1">
    <citation type="submission" date="2019-10" db="EMBL/GenBank/DDBJ databases">
        <title>Conservation and host-specific expression of non-tandemly repeated heterogenous ribosome RNA gene in arbuscular mycorrhizal fungi.</title>
        <authorList>
            <person name="Maeda T."/>
            <person name="Kobayashi Y."/>
            <person name="Nakagawa T."/>
            <person name="Ezawa T."/>
            <person name="Yamaguchi K."/>
            <person name="Bino T."/>
            <person name="Nishimoto Y."/>
            <person name="Shigenobu S."/>
            <person name="Kawaguchi M."/>
        </authorList>
    </citation>
    <scope>NUCLEOTIDE SEQUENCE</scope>
    <source>
        <strain evidence="5">HR1</strain>
    </source>
</reference>
<dbReference type="AlphaFoldDB" id="A0A8H3LKN1"/>
<dbReference type="InterPro" id="IPR045379">
    <property type="entry name" value="Crinkler_N"/>
</dbReference>
<sequence>MSTIRLMYLLREELPENAFEIEVENNESIYNLKKYISKKVPDEFIGTEFIDFDFNELIPWKVNISVNEKIKLDKLRTHPLLSVKEILNDKEMNNKTNKNLEKSWNALKDGKVIQIRSSKDHPYNQFLCLPKDASYLLGNHAHSNDNEEYFFLIRNCYSHLGSSNFNGTRCRWCTIRNPGTGKSFFNYYLLYQFVK</sequence>
<proteinExistence type="predicted"/>
<evidence type="ECO:0000259" key="4">
    <source>
        <dbReference type="Pfam" id="PF20147"/>
    </source>
</evidence>
<organism evidence="5 6">
    <name type="scientific">Rhizophagus clarus</name>
    <dbReference type="NCBI Taxonomy" id="94130"/>
    <lineage>
        <taxon>Eukaryota</taxon>
        <taxon>Fungi</taxon>
        <taxon>Fungi incertae sedis</taxon>
        <taxon>Mucoromycota</taxon>
        <taxon>Glomeromycotina</taxon>
        <taxon>Glomeromycetes</taxon>
        <taxon>Glomerales</taxon>
        <taxon>Glomeraceae</taxon>
        <taxon>Rhizophagus</taxon>
    </lineage>
</organism>
<dbReference type="EMBL" id="BLAL01000175">
    <property type="protein sequence ID" value="GES87940.1"/>
    <property type="molecule type" value="Genomic_DNA"/>
</dbReference>
<evidence type="ECO:0000313" key="6">
    <source>
        <dbReference type="Proteomes" id="UP000615446"/>
    </source>
</evidence>
<gene>
    <name evidence="5" type="ORF">RCL2_001490500</name>
</gene>
<evidence type="ECO:0000256" key="3">
    <source>
        <dbReference type="ARBA" id="ARBA00022525"/>
    </source>
</evidence>
<dbReference type="Pfam" id="PF20147">
    <property type="entry name" value="Crinkler"/>
    <property type="match status" value="1"/>
</dbReference>
<dbReference type="GO" id="GO:0005576">
    <property type="term" value="C:extracellular region"/>
    <property type="evidence" value="ECO:0007669"/>
    <property type="project" value="UniProtKB-SubCell"/>
</dbReference>
<dbReference type="OrthoDB" id="10622603at2759"/>
<name>A0A8H3LKN1_9GLOM</name>
<dbReference type="Proteomes" id="UP000615446">
    <property type="component" value="Unassembled WGS sequence"/>
</dbReference>